<name>A0AAN8LV84_9TELE</name>
<sequence length="57" mass="6418">MLGALTEAKLSSKADFKSNLKTVKKDKKEEEKADPGDWRKNVESMSGMEGRKKLFNS</sequence>
<reference evidence="2 3" key="1">
    <citation type="submission" date="2021-04" db="EMBL/GenBank/DDBJ databases">
        <authorList>
            <person name="De Guttry C."/>
            <person name="Zahm M."/>
            <person name="Klopp C."/>
            <person name="Cabau C."/>
            <person name="Louis A."/>
            <person name="Berthelot C."/>
            <person name="Parey E."/>
            <person name="Roest Crollius H."/>
            <person name="Montfort J."/>
            <person name="Robinson-Rechavi M."/>
            <person name="Bucao C."/>
            <person name="Bouchez O."/>
            <person name="Gislard M."/>
            <person name="Lluch J."/>
            <person name="Milhes M."/>
            <person name="Lampietro C."/>
            <person name="Lopez Roques C."/>
            <person name="Donnadieu C."/>
            <person name="Braasch I."/>
            <person name="Desvignes T."/>
            <person name="Postlethwait J."/>
            <person name="Bobe J."/>
            <person name="Wedekind C."/>
            <person name="Guiguen Y."/>
        </authorList>
    </citation>
    <scope>NUCLEOTIDE SEQUENCE [LARGE SCALE GENOMIC DNA]</scope>
    <source>
        <strain evidence="2">Cs_M1</strain>
        <tissue evidence="2">Blood</tissue>
    </source>
</reference>
<dbReference type="Proteomes" id="UP001356427">
    <property type="component" value="Unassembled WGS sequence"/>
</dbReference>
<accession>A0AAN8LV84</accession>
<comment type="caution">
    <text evidence="2">The sequence shown here is derived from an EMBL/GenBank/DDBJ whole genome shotgun (WGS) entry which is preliminary data.</text>
</comment>
<proteinExistence type="predicted"/>
<evidence type="ECO:0000313" key="3">
    <source>
        <dbReference type="Proteomes" id="UP001356427"/>
    </source>
</evidence>
<organism evidence="2 3">
    <name type="scientific">Coregonus suidteri</name>
    <dbReference type="NCBI Taxonomy" id="861788"/>
    <lineage>
        <taxon>Eukaryota</taxon>
        <taxon>Metazoa</taxon>
        <taxon>Chordata</taxon>
        <taxon>Craniata</taxon>
        <taxon>Vertebrata</taxon>
        <taxon>Euteleostomi</taxon>
        <taxon>Actinopterygii</taxon>
        <taxon>Neopterygii</taxon>
        <taxon>Teleostei</taxon>
        <taxon>Protacanthopterygii</taxon>
        <taxon>Salmoniformes</taxon>
        <taxon>Salmonidae</taxon>
        <taxon>Coregoninae</taxon>
        <taxon>Coregonus</taxon>
    </lineage>
</organism>
<feature type="region of interest" description="Disordered" evidence="1">
    <location>
        <begin position="16"/>
        <end position="57"/>
    </location>
</feature>
<protein>
    <submittedName>
        <fullName evidence="2">Uncharacterized protein</fullName>
    </submittedName>
</protein>
<evidence type="ECO:0000256" key="1">
    <source>
        <dbReference type="SAM" id="MobiDB-lite"/>
    </source>
</evidence>
<keyword evidence="3" id="KW-1185">Reference proteome</keyword>
<gene>
    <name evidence="2" type="ORF">J4Q44_G00144810</name>
</gene>
<evidence type="ECO:0000313" key="2">
    <source>
        <dbReference type="EMBL" id="KAK6314952.1"/>
    </source>
</evidence>
<dbReference type="AlphaFoldDB" id="A0AAN8LV84"/>
<dbReference type="EMBL" id="JAGTTL010000012">
    <property type="protein sequence ID" value="KAK6314952.1"/>
    <property type="molecule type" value="Genomic_DNA"/>
</dbReference>
<feature type="compositionally biased region" description="Basic and acidic residues" evidence="1">
    <location>
        <begin position="26"/>
        <end position="42"/>
    </location>
</feature>
<dbReference type="Gene3D" id="6.10.250.180">
    <property type="match status" value="1"/>
</dbReference>